<evidence type="ECO:0000313" key="3">
    <source>
        <dbReference type="Proteomes" id="UP000517694"/>
    </source>
</evidence>
<keyword evidence="3" id="KW-1185">Reference proteome</keyword>
<feature type="region of interest" description="Disordered" evidence="1">
    <location>
        <begin position="97"/>
        <end position="119"/>
    </location>
</feature>
<name>A0A7X1I6D1_9ACTN</name>
<dbReference type="Pfam" id="PF02945">
    <property type="entry name" value="Endonuclease_7"/>
    <property type="match status" value="1"/>
</dbReference>
<dbReference type="EMBL" id="JACMHY010000013">
    <property type="protein sequence ID" value="MBC2868548.1"/>
    <property type="molecule type" value="Genomic_DNA"/>
</dbReference>
<dbReference type="InterPro" id="IPR044925">
    <property type="entry name" value="His-Me_finger_sf"/>
</dbReference>
<organism evidence="2 3">
    <name type="scientific">Streptomyces mexicanus</name>
    <dbReference type="NCBI Taxonomy" id="178566"/>
    <lineage>
        <taxon>Bacteria</taxon>
        <taxon>Bacillati</taxon>
        <taxon>Actinomycetota</taxon>
        <taxon>Actinomycetes</taxon>
        <taxon>Kitasatosporales</taxon>
        <taxon>Streptomycetaceae</taxon>
        <taxon>Streptomyces</taxon>
    </lineage>
</organism>
<evidence type="ECO:0000313" key="2">
    <source>
        <dbReference type="EMBL" id="MBC2868548.1"/>
    </source>
</evidence>
<dbReference type="AlphaFoldDB" id="A0A7X1I6D1"/>
<evidence type="ECO:0000256" key="1">
    <source>
        <dbReference type="SAM" id="MobiDB-lite"/>
    </source>
</evidence>
<gene>
    <name evidence="2" type="ORF">H1R13_27345</name>
</gene>
<comment type="caution">
    <text evidence="2">The sequence shown here is derived from an EMBL/GenBank/DDBJ whole genome shotgun (WGS) entry which is preliminary data.</text>
</comment>
<proteinExistence type="predicted"/>
<sequence length="234" mass="26518">MVAVACCSQERVRREDDSMPNPKRTPRPRPDPLAALVEAAVQRQAGKGSCTPDSLGIRDQRYARRPLDGTDGYHLWSPIRGLDTAYCSHWRSHGPNSWREEELTPPVPATQIPPDQRCGNWKSPRYMPRPWIGPLPEQWPGPKIPRWYAWWRLHDLQDGTCATCDAPAYAIDHDHNTGLVRGLLCVSCNHREGMCSHRAQYGKHPGVPCFQTYWDHPPAGPLHWMYGKSSLSAV</sequence>
<keyword evidence="2" id="KW-0540">Nuclease</keyword>
<dbReference type="InterPro" id="IPR038563">
    <property type="entry name" value="Endonuclease_7_sf"/>
</dbReference>
<dbReference type="Proteomes" id="UP000517694">
    <property type="component" value="Unassembled WGS sequence"/>
</dbReference>
<dbReference type="Gene3D" id="3.40.1800.10">
    <property type="entry name" value="His-Me finger endonucleases"/>
    <property type="match status" value="1"/>
</dbReference>
<keyword evidence="2" id="KW-0378">Hydrolase</keyword>
<dbReference type="OrthoDB" id="581550at2"/>
<accession>A0A7X1I6D1</accession>
<dbReference type="GO" id="GO:0004519">
    <property type="term" value="F:endonuclease activity"/>
    <property type="evidence" value="ECO:0007669"/>
    <property type="project" value="UniProtKB-KW"/>
</dbReference>
<dbReference type="SUPFAM" id="SSF54060">
    <property type="entry name" value="His-Me finger endonucleases"/>
    <property type="match status" value="1"/>
</dbReference>
<protein>
    <submittedName>
        <fullName evidence="2">Endonuclease VII domain-containing protein</fullName>
    </submittedName>
</protein>
<reference evidence="2 3" key="1">
    <citation type="submission" date="2020-08" db="EMBL/GenBank/DDBJ databases">
        <title>Whole-Genome Sequence of French Clinical Streptomyces mexicanus Strain Q0842.</title>
        <authorList>
            <person name="Boxberger M."/>
            <person name="La Scola B."/>
        </authorList>
    </citation>
    <scope>NUCLEOTIDE SEQUENCE [LARGE SCALE GENOMIC DNA]</scope>
    <source>
        <strain evidence="2 3">Marseille-Q0842</strain>
    </source>
</reference>
<dbReference type="InterPro" id="IPR004211">
    <property type="entry name" value="Endonuclease_7"/>
</dbReference>
<feature type="region of interest" description="Disordered" evidence="1">
    <location>
        <begin position="9"/>
        <end position="32"/>
    </location>
</feature>
<keyword evidence="2" id="KW-0255">Endonuclease</keyword>